<keyword evidence="12" id="KW-1185">Reference proteome</keyword>
<keyword evidence="3" id="KW-1003">Cell membrane</keyword>
<dbReference type="Pfam" id="PF19029">
    <property type="entry name" value="DUF883_C"/>
    <property type="match status" value="1"/>
</dbReference>
<dbReference type="AlphaFoldDB" id="A0A936YVU2"/>
<name>A0A936YVU2_9BURK</name>
<dbReference type="InterPro" id="IPR010279">
    <property type="entry name" value="YqjD/ElaB"/>
</dbReference>
<proteinExistence type="inferred from homology"/>
<evidence type="ECO:0000256" key="6">
    <source>
        <dbReference type="ARBA" id="ARBA00022989"/>
    </source>
</evidence>
<evidence type="ECO:0000313" key="11">
    <source>
        <dbReference type="EMBL" id="MBL0389772.1"/>
    </source>
</evidence>
<keyword evidence="5 8" id="KW-0812">Transmembrane</keyword>
<feature type="domain" description="DUF883" evidence="10">
    <location>
        <begin position="78"/>
        <end position="107"/>
    </location>
</feature>
<evidence type="ECO:0000256" key="8">
    <source>
        <dbReference type="SAM" id="Phobius"/>
    </source>
</evidence>
<keyword evidence="6 8" id="KW-1133">Transmembrane helix</keyword>
<comment type="caution">
    <text evidence="11">The sequence shown here is derived from an EMBL/GenBank/DDBJ whole genome shotgun (WGS) entry which is preliminary data.</text>
</comment>
<evidence type="ECO:0000259" key="9">
    <source>
        <dbReference type="Pfam" id="PF05957"/>
    </source>
</evidence>
<evidence type="ECO:0000256" key="7">
    <source>
        <dbReference type="ARBA" id="ARBA00023136"/>
    </source>
</evidence>
<gene>
    <name evidence="11" type="ORF">JJ685_01315</name>
</gene>
<dbReference type="InterPro" id="IPR043604">
    <property type="entry name" value="DUF883_N"/>
</dbReference>
<comment type="similarity">
    <text evidence="2">Belongs to the ElaB/YgaM/YqjD family.</text>
</comment>
<dbReference type="GO" id="GO:0043022">
    <property type="term" value="F:ribosome binding"/>
    <property type="evidence" value="ECO:0007669"/>
    <property type="project" value="InterPro"/>
</dbReference>
<dbReference type="EMBL" id="JAEQNE010000001">
    <property type="protein sequence ID" value="MBL0389772.1"/>
    <property type="molecule type" value="Genomic_DNA"/>
</dbReference>
<evidence type="ECO:0000256" key="5">
    <source>
        <dbReference type="ARBA" id="ARBA00022692"/>
    </source>
</evidence>
<sequence length="108" mass="11550">MDQQTRTDIHDSRDRLAKDMRTVVDDAEQLLRVGAQGTGEVVAEARGKLQQSLASAKAAIVRLERGAVDRAQAAGRATDSYVRENPWQAIAAGAAVGALLGVLLARRK</sequence>
<dbReference type="InterPro" id="IPR043605">
    <property type="entry name" value="DUF883_C"/>
</dbReference>
<evidence type="ECO:0000256" key="1">
    <source>
        <dbReference type="ARBA" id="ARBA00004377"/>
    </source>
</evidence>
<evidence type="ECO:0000256" key="3">
    <source>
        <dbReference type="ARBA" id="ARBA00022475"/>
    </source>
</evidence>
<feature type="domain" description="DUF883" evidence="9">
    <location>
        <begin position="14"/>
        <end position="65"/>
    </location>
</feature>
<organism evidence="11 12">
    <name type="scientific">Ramlibacter monticola</name>
    <dbReference type="NCBI Taxonomy" id="1926872"/>
    <lineage>
        <taxon>Bacteria</taxon>
        <taxon>Pseudomonadati</taxon>
        <taxon>Pseudomonadota</taxon>
        <taxon>Betaproteobacteria</taxon>
        <taxon>Burkholderiales</taxon>
        <taxon>Comamonadaceae</taxon>
        <taxon>Ramlibacter</taxon>
    </lineage>
</organism>
<keyword evidence="7 8" id="KW-0472">Membrane</keyword>
<dbReference type="PANTHER" id="PTHR35893:SF3">
    <property type="entry name" value="INNER MEMBRANE PROTEIN"/>
    <property type="match status" value="1"/>
</dbReference>
<dbReference type="RefSeq" id="WP_201672370.1">
    <property type="nucleotide sequence ID" value="NZ_JAEQNE010000001.1"/>
</dbReference>
<feature type="transmembrane region" description="Helical" evidence="8">
    <location>
        <begin position="87"/>
        <end position="105"/>
    </location>
</feature>
<dbReference type="GO" id="GO:0005886">
    <property type="term" value="C:plasma membrane"/>
    <property type="evidence" value="ECO:0007669"/>
    <property type="project" value="UniProtKB-SubCell"/>
</dbReference>
<evidence type="ECO:0000313" key="12">
    <source>
        <dbReference type="Proteomes" id="UP000599109"/>
    </source>
</evidence>
<dbReference type="Proteomes" id="UP000599109">
    <property type="component" value="Unassembled WGS sequence"/>
</dbReference>
<reference evidence="11 12" key="1">
    <citation type="journal article" date="2017" name="Int. J. Syst. Evol. Microbiol.">
        <title>Ramlibacter monticola sp. nov., isolated from forest soil.</title>
        <authorList>
            <person name="Chaudhary D.K."/>
            <person name="Kim J."/>
        </authorList>
    </citation>
    <scope>NUCLEOTIDE SEQUENCE [LARGE SCALE GENOMIC DNA]</scope>
    <source>
        <strain evidence="11 12">KACC 19175</strain>
    </source>
</reference>
<dbReference type="Pfam" id="PF05957">
    <property type="entry name" value="DUF883"/>
    <property type="match status" value="1"/>
</dbReference>
<protein>
    <submittedName>
        <fullName evidence="11">DUF883 domain-containing protein</fullName>
    </submittedName>
</protein>
<comment type="subcellular location">
    <subcellularLocation>
        <location evidence="1">Cell inner membrane</location>
        <topology evidence="1">Single-pass membrane protein</topology>
    </subcellularLocation>
</comment>
<dbReference type="PANTHER" id="PTHR35893">
    <property type="entry name" value="INNER MEMBRANE PROTEIN-RELATED"/>
    <property type="match status" value="1"/>
</dbReference>
<accession>A0A936YVU2</accession>
<evidence type="ECO:0000259" key="10">
    <source>
        <dbReference type="Pfam" id="PF19029"/>
    </source>
</evidence>
<keyword evidence="4" id="KW-0997">Cell inner membrane</keyword>
<evidence type="ECO:0000256" key="2">
    <source>
        <dbReference type="ARBA" id="ARBA00010423"/>
    </source>
</evidence>
<evidence type="ECO:0000256" key="4">
    <source>
        <dbReference type="ARBA" id="ARBA00022519"/>
    </source>
</evidence>